<sequence>MARWRLRIRMDGTSKQLAEVDPEASVEQLFRRIAEVVGHPAPHQLTVLAGVPPRPLTTSAMPLKATHVVNCDTLIIRRATPHAPSAHPSHSLSSSRGPAAGATRAAQAATHASNNLHTGLTLDTACAVLEQGDGDPASNPEDRLARLLAMAAETNDTHDVQGALRDLRRAMANELQRRQEERLAQQRLEAAVGNTFEMRAATAQTLGAARPQMEVSFKTSARLRHREHFTPLPPTLLRMLVRQLLADPDARENLRSFNMALMSPRVFWNLVRWSGGGDPDDSLRQLLPDADWSYLDARQRSLSDKALENARQEEALLAARREAAALREQQRAAREARRRARTNANQAESQTGPAAKREKAAAAD</sequence>
<name>A9UT66_MONBE</name>
<dbReference type="Proteomes" id="UP000001357">
    <property type="component" value="Unassembled WGS sequence"/>
</dbReference>
<evidence type="ECO:0000256" key="7">
    <source>
        <dbReference type="SAM" id="MobiDB-lite"/>
    </source>
</evidence>
<gene>
    <name evidence="9" type="ORF">MONBRDRAFT_6217</name>
</gene>
<feature type="domain" description="OTU1 Ubl" evidence="8">
    <location>
        <begin position="5"/>
        <end position="56"/>
    </location>
</feature>
<feature type="region of interest" description="Disordered" evidence="7">
    <location>
        <begin position="327"/>
        <end position="364"/>
    </location>
</feature>
<dbReference type="EMBL" id="CH991545">
    <property type="protein sequence ID" value="EDQ91194.1"/>
    <property type="molecule type" value="Genomic_DNA"/>
</dbReference>
<proteinExistence type="predicted"/>
<dbReference type="Pfam" id="PF21403">
    <property type="entry name" value="OTU1_UBXL"/>
    <property type="match status" value="1"/>
</dbReference>
<evidence type="ECO:0000313" key="10">
    <source>
        <dbReference type="Proteomes" id="UP000001357"/>
    </source>
</evidence>
<accession>A9UT66</accession>
<evidence type="ECO:0000256" key="3">
    <source>
        <dbReference type="ARBA" id="ARBA00022670"/>
    </source>
</evidence>
<evidence type="ECO:0000256" key="6">
    <source>
        <dbReference type="ARBA" id="ARBA00022807"/>
    </source>
</evidence>
<feature type="compositionally biased region" description="Basic and acidic residues" evidence="7">
    <location>
        <begin position="355"/>
        <end position="364"/>
    </location>
</feature>
<evidence type="ECO:0000256" key="1">
    <source>
        <dbReference type="ARBA" id="ARBA00000707"/>
    </source>
</evidence>
<dbReference type="GeneID" id="5888910"/>
<dbReference type="EC" id="3.4.19.12" evidence="2"/>
<evidence type="ECO:0000313" key="9">
    <source>
        <dbReference type="EMBL" id="EDQ91194.1"/>
    </source>
</evidence>
<comment type="catalytic activity">
    <reaction evidence="1">
        <text>Thiol-dependent hydrolysis of ester, thioester, amide, peptide and isopeptide bonds formed by the C-terminal Gly of ubiquitin (a 76-residue protein attached to proteins as an intracellular targeting signal).</text>
        <dbReference type="EC" id="3.4.19.12"/>
    </reaction>
</comment>
<protein>
    <recommendedName>
        <fullName evidence="2">ubiquitinyl hydrolase 1</fullName>
        <ecNumber evidence="2">3.4.19.12</ecNumber>
    </recommendedName>
</protein>
<dbReference type="GO" id="GO:0030968">
    <property type="term" value="P:endoplasmic reticulum unfolded protein response"/>
    <property type="evidence" value="ECO:0000318"/>
    <property type="project" value="GO_Central"/>
</dbReference>
<dbReference type="KEGG" id="mbr:MONBRDRAFT_6217"/>
<dbReference type="InParanoid" id="A9UT66"/>
<feature type="compositionally biased region" description="Low complexity" evidence="7">
    <location>
        <begin position="82"/>
        <end position="113"/>
    </location>
</feature>
<evidence type="ECO:0000256" key="4">
    <source>
        <dbReference type="ARBA" id="ARBA00022786"/>
    </source>
</evidence>
<organism evidence="9 10">
    <name type="scientific">Monosiga brevicollis</name>
    <name type="common">Choanoflagellate</name>
    <dbReference type="NCBI Taxonomy" id="81824"/>
    <lineage>
        <taxon>Eukaryota</taxon>
        <taxon>Choanoflagellata</taxon>
        <taxon>Craspedida</taxon>
        <taxon>Salpingoecidae</taxon>
        <taxon>Monosiga</taxon>
    </lineage>
</organism>
<dbReference type="AlphaFoldDB" id="A9UT66"/>
<keyword evidence="5" id="KW-0378">Hydrolase</keyword>
<keyword evidence="10" id="KW-1185">Reference proteome</keyword>
<evidence type="ECO:0000256" key="5">
    <source>
        <dbReference type="ARBA" id="ARBA00022801"/>
    </source>
</evidence>
<dbReference type="OMA" id="KAMEDPE"/>
<keyword evidence="6" id="KW-0788">Thiol protease</keyword>
<dbReference type="eggNOG" id="ENOG502QX19">
    <property type="taxonomic scope" value="Eukaryota"/>
</dbReference>
<reference evidence="9 10" key="1">
    <citation type="journal article" date="2008" name="Nature">
        <title>The genome of the choanoflagellate Monosiga brevicollis and the origin of metazoans.</title>
        <authorList>
            <consortium name="JGI Sequencing"/>
            <person name="King N."/>
            <person name="Westbrook M.J."/>
            <person name="Young S.L."/>
            <person name="Kuo A."/>
            <person name="Abedin M."/>
            <person name="Chapman J."/>
            <person name="Fairclough S."/>
            <person name="Hellsten U."/>
            <person name="Isogai Y."/>
            <person name="Letunic I."/>
            <person name="Marr M."/>
            <person name="Pincus D."/>
            <person name="Putnam N."/>
            <person name="Rokas A."/>
            <person name="Wright K.J."/>
            <person name="Zuzow R."/>
            <person name="Dirks W."/>
            <person name="Good M."/>
            <person name="Goodstein D."/>
            <person name="Lemons D."/>
            <person name="Li W."/>
            <person name="Lyons J.B."/>
            <person name="Morris A."/>
            <person name="Nichols S."/>
            <person name="Richter D.J."/>
            <person name="Salamov A."/>
            <person name="Bork P."/>
            <person name="Lim W.A."/>
            <person name="Manning G."/>
            <person name="Miller W.T."/>
            <person name="McGinnis W."/>
            <person name="Shapiro H."/>
            <person name="Tjian R."/>
            <person name="Grigoriev I.V."/>
            <person name="Rokhsar D."/>
        </authorList>
    </citation>
    <scope>NUCLEOTIDE SEQUENCE [LARGE SCALE GENOMIC DNA]</scope>
    <source>
        <strain evidence="10">MX1 / ATCC 50154</strain>
    </source>
</reference>
<dbReference type="Gene3D" id="3.10.20.90">
    <property type="entry name" value="Phosphatidylinositol 3-kinase Catalytic Subunit, Chain A, domain 1"/>
    <property type="match status" value="1"/>
</dbReference>
<dbReference type="GO" id="GO:0004843">
    <property type="term" value="F:cysteine-type deubiquitinase activity"/>
    <property type="evidence" value="ECO:0000318"/>
    <property type="project" value="GO_Central"/>
</dbReference>
<dbReference type="InterPro" id="IPR048857">
    <property type="entry name" value="OTU1_Ubl"/>
</dbReference>
<feature type="region of interest" description="Disordered" evidence="7">
    <location>
        <begin position="82"/>
        <end position="114"/>
    </location>
</feature>
<keyword evidence="4" id="KW-0833">Ubl conjugation pathway</keyword>
<dbReference type="RefSeq" id="XP_001743616.1">
    <property type="nucleotide sequence ID" value="XM_001743564.1"/>
</dbReference>
<evidence type="ECO:0000256" key="2">
    <source>
        <dbReference type="ARBA" id="ARBA00012759"/>
    </source>
</evidence>
<keyword evidence="3" id="KW-0645">Protease</keyword>
<dbReference type="GO" id="GO:0036503">
    <property type="term" value="P:ERAD pathway"/>
    <property type="evidence" value="ECO:0000318"/>
    <property type="project" value="GO_Central"/>
</dbReference>
<evidence type="ECO:0000259" key="8">
    <source>
        <dbReference type="Pfam" id="PF21403"/>
    </source>
</evidence>